<comment type="cofactor">
    <cofactor evidence="6">
        <name>Mg(2+)</name>
        <dbReference type="ChEBI" id="CHEBI:18420"/>
    </cofactor>
    <cofactor evidence="6">
        <name>Mn(2+)</name>
        <dbReference type="ChEBI" id="CHEBI:29035"/>
    </cofactor>
    <text evidence="6">Mg(2+). Can also accept Mn(2+).</text>
</comment>
<accession>A0A5C6DW92</accession>
<name>A0A5C6DW92_9BACT</name>
<dbReference type="GO" id="GO:0000287">
    <property type="term" value="F:magnesium ion binding"/>
    <property type="evidence" value="ECO:0007669"/>
    <property type="project" value="UniProtKB-UniRule"/>
</dbReference>
<comment type="catalytic activity">
    <reaction evidence="6">
        <text>acetate + ATP = acetyl phosphate + ADP</text>
        <dbReference type="Rhea" id="RHEA:11352"/>
        <dbReference type="ChEBI" id="CHEBI:22191"/>
        <dbReference type="ChEBI" id="CHEBI:30089"/>
        <dbReference type="ChEBI" id="CHEBI:30616"/>
        <dbReference type="ChEBI" id="CHEBI:456216"/>
        <dbReference type="EC" id="2.7.2.1"/>
    </reaction>
</comment>
<evidence type="ECO:0000256" key="2">
    <source>
        <dbReference type="ARBA" id="ARBA00022679"/>
    </source>
</evidence>
<keyword evidence="6" id="KW-0963">Cytoplasm</keyword>
<dbReference type="PROSITE" id="PS01076">
    <property type="entry name" value="ACETATE_KINASE_2"/>
    <property type="match status" value="1"/>
</dbReference>
<dbReference type="PRINTS" id="PR00471">
    <property type="entry name" value="ACETATEKNASE"/>
</dbReference>
<keyword evidence="6" id="KW-0460">Magnesium</keyword>
<dbReference type="PANTHER" id="PTHR21060">
    <property type="entry name" value="ACETATE KINASE"/>
    <property type="match status" value="1"/>
</dbReference>
<dbReference type="EC" id="2.7.2.1" evidence="6"/>
<feature type="binding site" evidence="6">
    <location>
        <position position="361"/>
    </location>
    <ligand>
        <name>Mg(2+)</name>
        <dbReference type="ChEBI" id="CHEBI:18420"/>
    </ligand>
</feature>
<keyword evidence="6" id="KW-0479">Metal-binding</keyword>
<dbReference type="GO" id="GO:0006085">
    <property type="term" value="P:acetyl-CoA biosynthetic process"/>
    <property type="evidence" value="ECO:0007669"/>
    <property type="project" value="UniProtKB-UniRule"/>
</dbReference>
<dbReference type="RefSeq" id="WP_146525393.1">
    <property type="nucleotide sequence ID" value="NZ_SJPV01000002.1"/>
</dbReference>
<comment type="pathway">
    <text evidence="6">Metabolic intermediate biosynthesis; acetyl-CoA biosynthesis; acetyl-CoA from acetate: step 1/2.</text>
</comment>
<feature type="binding site" evidence="6">
    <location>
        <position position="66"/>
    </location>
    <ligand>
        <name>substrate</name>
    </ligand>
</feature>
<dbReference type="SUPFAM" id="SSF53067">
    <property type="entry name" value="Actin-like ATPase domain"/>
    <property type="match status" value="2"/>
</dbReference>
<dbReference type="UniPathway" id="UPA00340">
    <property type="reaction ID" value="UER00458"/>
</dbReference>
<comment type="subunit">
    <text evidence="6">Homodimer.</text>
</comment>
<dbReference type="Pfam" id="PF00871">
    <property type="entry name" value="Acetate_kinase"/>
    <property type="match status" value="1"/>
</dbReference>
<dbReference type="Proteomes" id="UP000319143">
    <property type="component" value="Unassembled WGS sequence"/>
</dbReference>
<comment type="subcellular location">
    <subcellularLocation>
        <location evidence="6">Cytoplasm</location>
    </subcellularLocation>
</comment>
<dbReference type="HAMAP" id="MF_00020">
    <property type="entry name" value="Acetate_kinase"/>
    <property type="match status" value="1"/>
</dbReference>
<keyword evidence="4 6" id="KW-0418">Kinase</keyword>
<feature type="binding site" evidence="6">
    <location>
        <begin position="183"/>
        <end position="187"/>
    </location>
    <ligand>
        <name>ATP</name>
        <dbReference type="ChEBI" id="CHEBI:30616"/>
    </ligand>
</feature>
<feature type="binding site" evidence="6">
    <location>
        <position position="14"/>
    </location>
    <ligand>
        <name>ATP</name>
        <dbReference type="ChEBI" id="CHEBI:30616"/>
    </ligand>
</feature>
<dbReference type="InterPro" id="IPR023865">
    <property type="entry name" value="Aliphatic_acid_kinase_CS"/>
</dbReference>
<comment type="similarity">
    <text evidence="1 6 7">Belongs to the acetokinase family.</text>
</comment>
<dbReference type="PANTHER" id="PTHR21060:SF15">
    <property type="entry name" value="ACETATE KINASE-RELATED"/>
    <property type="match status" value="1"/>
</dbReference>
<gene>
    <name evidence="8" type="primary">ackA_1</name>
    <name evidence="6" type="synonym">ackA</name>
    <name evidence="8" type="ORF">Poly41_16970</name>
</gene>
<protein>
    <recommendedName>
        <fullName evidence="6">Acetate kinase</fullName>
        <ecNumber evidence="6">2.7.2.1</ecNumber>
    </recommendedName>
    <alternativeName>
        <fullName evidence="6">Acetokinase</fullName>
    </alternativeName>
</protein>
<evidence type="ECO:0000256" key="4">
    <source>
        <dbReference type="ARBA" id="ARBA00022777"/>
    </source>
</evidence>
<evidence type="ECO:0000256" key="1">
    <source>
        <dbReference type="ARBA" id="ARBA00008748"/>
    </source>
</evidence>
<comment type="function">
    <text evidence="6">Catalyzes the formation of acetyl phosphate from acetate and ATP. Can also catalyze the reverse reaction.</text>
</comment>
<reference evidence="8 9" key="1">
    <citation type="submission" date="2019-02" db="EMBL/GenBank/DDBJ databases">
        <title>Deep-cultivation of Planctomycetes and their phenomic and genomic characterization uncovers novel biology.</title>
        <authorList>
            <person name="Wiegand S."/>
            <person name="Jogler M."/>
            <person name="Boedeker C."/>
            <person name="Pinto D."/>
            <person name="Vollmers J."/>
            <person name="Rivas-Marin E."/>
            <person name="Kohn T."/>
            <person name="Peeters S.H."/>
            <person name="Heuer A."/>
            <person name="Rast P."/>
            <person name="Oberbeckmann S."/>
            <person name="Bunk B."/>
            <person name="Jeske O."/>
            <person name="Meyerdierks A."/>
            <person name="Storesund J.E."/>
            <person name="Kallscheuer N."/>
            <person name="Luecker S."/>
            <person name="Lage O.M."/>
            <person name="Pohl T."/>
            <person name="Merkel B.J."/>
            <person name="Hornburger P."/>
            <person name="Mueller R.-W."/>
            <person name="Bruemmer F."/>
            <person name="Labrenz M."/>
            <person name="Spormann A.M."/>
            <person name="Op Den Camp H."/>
            <person name="Overmann J."/>
            <person name="Amann R."/>
            <person name="Jetten M.S.M."/>
            <person name="Mascher T."/>
            <person name="Medema M.H."/>
            <person name="Devos D.P."/>
            <person name="Kaster A.-K."/>
            <person name="Ovreas L."/>
            <person name="Rohde M."/>
            <person name="Galperin M.Y."/>
            <person name="Jogler C."/>
        </authorList>
    </citation>
    <scope>NUCLEOTIDE SEQUENCE [LARGE SCALE GENOMIC DNA]</scope>
    <source>
        <strain evidence="8 9">Poly41</strain>
    </source>
</reference>
<feature type="binding site" evidence="6">
    <location>
        <begin position="257"/>
        <end position="259"/>
    </location>
    <ligand>
        <name>ATP</name>
        <dbReference type="ChEBI" id="CHEBI:30616"/>
    </ligand>
</feature>
<dbReference type="GO" id="GO:0008776">
    <property type="term" value="F:acetate kinase activity"/>
    <property type="evidence" value="ECO:0007669"/>
    <property type="project" value="UniProtKB-UniRule"/>
</dbReference>
<keyword evidence="3 6" id="KW-0547">Nucleotide-binding</keyword>
<feature type="active site" description="Proton donor/acceptor" evidence="6">
    <location>
        <position position="123"/>
    </location>
</feature>
<keyword evidence="9" id="KW-1185">Reference proteome</keyword>
<evidence type="ECO:0000256" key="7">
    <source>
        <dbReference type="RuleBase" id="RU003835"/>
    </source>
</evidence>
<sequence>MNVLVFNVGSTTLKFACIDTTSGQRLSDGLVDRIGQSGGDAPDHLSAANLTLEKHAAINVDAIGHRVVHGSDFFTDCTLVTRKVLDDLATLDSLAPLHNPPARSVIQAITDRQMPIPQVMVFDTAYFATLPAKAYRYAVPEKIYRDFHVRRYGFHGTSHQYVAQRALEYLGGDPAAKRIITLHLGGGASAAASLGGSAVDVSLGMTPLEGLVMATRTGDIDASVPLHLMRQAGMSIDQVDRLLNKESGLIGLCGEADMRAILQRREQGDALATLAIDIYVHRLIKYVGAFAAVLGGLDALVFTAGVGENAAVIRELVARPLGFLGIAIDPETNQSARPKAEQIDLSASDATVCTLIVPTNEEWAIAKQTEAFVSQQHAVDAGLAVQGSP</sequence>
<feature type="binding site" evidence="6">
    <location>
        <begin position="305"/>
        <end position="309"/>
    </location>
    <ligand>
        <name>ATP</name>
        <dbReference type="ChEBI" id="CHEBI:30616"/>
    </ligand>
</feature>
<dbReference type="OrthoDB" id="9802453at2"/>
<keyword evidence="2 6" id="KW-0808">Transferase</keyword>
<proteinExistence type="inferred from homology"/>
<evidence type="ECO:0000256" key="5">
    <source>
        <dbReference type="ARBA" id="ARBA00022840"/>
    </source>
</evidence>
<keyword evidence="5 6" id="KW-0067">ATP-binding</keyword>
<evidence type="ECO:0000313" key="9">
    <source>
        <dbReference type="Proteomes" id="UP000319143"/>
    </source>
</evidence>
<dbReference type="InterPro" id="IPR000890">
    <property type="entry name" value="Aliphatic_acid_kin_short-chain"/>
</dbReference>
<dbReference type="AlphaFoldDB" id="A0A5C6DW92"/>
<dbReference type="InterPro" id="IPR004372">
    <property type="entry name" value="Ac/propionate_kinase"/>
</dbReference>
<feature type="binding site" evidence="6">
    <location>
        <position position="7"/>
    </location>
    <ligand>
        <name>Mg(2+)</name>
        <dbReference type="ChEBI" id="CHEBI:18420"/>
    </ligand>
</feature>
<dbReference type="EMBL" id="SJPV01000002">
    <property type="protein sequence ID" value="TWU40862.1"/>
    <property type="molecule type" value="Genomic_DNA"/>
</dbReference>
<evidence type="ECO:0000313" key="8">
    <source>
        <dbReference type="EMBL" id="TWU40862.1"/>
    </source>
</evidence>
<evidence type="ECO:0000256" key="3">
    <source>
        <dbReference type="ARBA" id="ARBA00022741"/>
    </source>
</evidence>
<dbReference type="PIRSF" id="PIRSF000722">
    <property type="entry name" value="Acetate_prop_kin"/>
    <property type="match status" value="1"/>
</dbReference>
<organism evidence="8 9">
    <name type="scientific">Novipirellula artificiosorum</name>
    <dbReference type="NCBI Taxonomy" id="2528016"/>
    <lineage>
        <taxon>Bacteria</taxon>
        <taxon>Pseudomonadati</taxon>
        <taxon>Planctomycetota</taxon>
        <taxon>Planctomycetia</taxon>
        <taxon>Pirellulales</taxon>
        <taxon>Pirellulaceae</taxon>
        <taxon>Novipirellula</taxon>
    </lineage>
</organism>
<dbReference type="GO" id="GO:0005737">
    <property type="term" value="C:cytoplasm"/>
    <property type="evidence" value="ECO:0007669"/>
    <property type="project" value="UniProtKB-SubCell"/>
</dbReference>
<dbReference type="Gene3D" id="3.30.420.40">
    <property type="match status" value="2"/>
</dbReference>
<feature type="site" description="Transition state stabilizer" evidence="6">
    <location>
        <position position="155"/>
    </location>
</feature>
<comment type="caution">
    <text evidence="8">The sequence shown here is derived from an EMBL/GenBank/DDBJ whole genome shotgun (WGS) entry which is preliminary data.</text>
</comment>
<dbReference type="InterPro" id="IPR043129">
    <property type="entry name" value="ATPase_NBD"/>
</dbReference>
<dbReference type="GO" id="GO:0005524">
    <property type="term" value="F:ATP binding"/>
    <property type="evidence" value="ECO:0007669"/>
    <property type="project" value="UniProtKB-KW"/>
</dbReference>
<evidence type="ECO:0000256" key="6">
    <source>
        <dbReference type="HAMAP-Rule" id="MF_00020"/>
    </source>
</evidence>
<dbReference type="GO" id="GO:0006083">
    <property type="term" value="P:acetate metabolic process"/>
    <property type="evidence" value="ECO:0007669"/>
    <property type="project" value="TreeGrafter"/>
</dbReference>
<dbReference type="NCBIfam" id="TIGR00016">
    <property type="entry name" value="ackA"/>
    <property type="match status" value="1"/>
</dbReference>
<feature type="site" description="Transition state stabilizer" evidence="6">
    <location>
        <position position="216"/>
    </location>
</feature>